<dbReference type="PRINTS" id="PR00625">
    <property type="entry name" value="JDOMAIN"/>
</dbReference>
<keyword evidence="4" id="KW-1185">Reference proteome</keyword>
<dbReference type="Proteomes" id="UP001372338">
    <property type="component" value="Unassembled WGS sequence"/>
</dbReference>
<proteinExistence type="predicted"/>
<dbReference type="SUPFAM" id="SSF46565">
    <property type="entry name" value="Chaperone J-domain"/>
    <property type="match status" value="1"/>
</dbReference>
<feature type="region of interest" description="Disordered" evidence="1">
    <location>
        <begin position="89"/>
        <end position="110"/>
    </location>
</feature>
<sequence length="288" mass="32567">MEAMWFGGLRCVLKSRGWMRVWLDVLRWCWGGCEQGGGGRRCCWVIGVRCCWSGGGLTSWVWWLLGGPRVGVEGDAAGCGVGAASLEEEGGGVSWEEEEDGLKMKPDTEGSLSSSSYYDILGVSSNSSIHEIRRAYRKLAMQWHPDKWTRTPSLLGEAKRKFQLIQEAYSVLSDPKKRTMYDVVLYDSQEEEDEGISDFVEEMVSLMEQVRREEKVYGWEELQSMFMEMAQGFESSNNSMMYCEGTSSVLDESRCSKRTRLDTKVAGNQGSHFQVPTFNLYETRGCCN</sequence>
<dbReference type="AlphaFoldDB" id="A0AAN9HY33"/>
<gene>
    <name evidence="3" type="ORF">RIF29_35679</name>
</gene>
<organism evidence="3 4">
    <name type="scientific">Crotalaria pallida</name>
    <name type="common">Smooth rattlebox</name>
    <name type="synonym">Crotalaria striata</name>
    <dbReference type="NCBI Taxonomy" id="3830"/>
    <lineage>
        <taxon>Eukaryota</taxon>
        <taxon>Viridiplantae</taxon>
        <taxon>Streptophyta</taxon>
        <taxon>Embryophyta</taxon>
        <taxon>Tracheophyta</taxon>
        <taxon>Spermatophyta</taxon>
        <taxon>Magnoliopsida</taxon>
        <taxon>eudicotyledons</taxon>
        <taxon>Gunneridae</taxon>
        <taxon>Pentapetalae</taxon>
        <taxon>rosids</taxon>
        <taxon>fabids</taxon>
        <taxon>Fabales</taxon>
        <taxon>Fabaceae</taxon>
        <taxon>Papilionoideae</taxon>
        <taxon>50 kb inversion clade</taxon>
        <taxon>genistoids sensu lato</taxon>
        <taxon>core genistoids</taxon>
        <taxon>Crotalarieae</taxon>
        <taxon>Crotalaria</taxon>
    </lineage>
</organism>
<name>A0AAN9HY33_CROPI</name>
<dbReference type="PROSITE" id="PS00636">
    <property type="entry name" value="DNAJ_1"/>
    <property type="match status" value="1"/>
</dbReference>
<evidence type="ECO:0000259" key="2">
    <source>
        <dbReference type="PROSITE" id="PS50076"/>
    </source>
</evidence>
<feature type="domain" description="J" evidence="2">
    <location>
        <begin position="116"/>
        <end position="185"/>
    </location>
</feature>
<feature type="compositionally biased region" description="Acidic residues" evidence="1">
    <location>
        <begin position="89"/>
        <end position="100"/>
    </location>
</feature>
<dbReference type="InterPro" id="IPR001623">
    <property type="entry name" value="DnaJ_domain"/>
</dbReference>
<dbReference type="InterPro" id="IPR036869">
    <property type="entry name" value="J_dom_sf"/>
</dbReference>
<dbReference type="SMART" id="SM00271">
    <property type="entry name" value="DnaJ"/>
    <property type="match status" value="1"/>
</dbReference>
<evidence type="ECO:0000313" key="4">
    <source>
        <dbReference type="Proteomes" id="UP001372338"/>
    </source>
</evidence>
<dbReference type="PANTHER" id="PTHR44743">
    <property type="entry name" value="PUTATIVE, EXPRESSED-RELATED"/>
    <property type="match status" value="1"/>
</dbReference>
<dbReference type="CDD" id="cd06257">
    <property type="entry name" value="DnaJ"/>
    <property type="match status" value="1"/>
</dbReference>
<dbReference type="PANTHER" id="PTHR44743:SF10">
    <property type="entry name" value="J DOMAIN-CONTAINING PROTEIN"/>
    <property type="match status" value="1"/>
</dbReference>
<reference evidence="3 4" key="1">
    <citation type="submission" date="2024-01" db="EMBL/GenBank/DDBJ databases">
        <title>The genomes of 5 underutilized Papilionoideae crops provide insights into root nodulation and disease resistanc.</title>
        <authorList>
            <person name="Yuan L."/>
        </authorList>
    </citation>
    <scope>NUCLEOTIDE SEQUENCE [LARGE SCALE GENOMIC DNA]</scope>
    <source>
        <strain evidence="3">ZHUSHIDOU_FW_LH</strain>
        <tissue evidence="3">Leaf</tissue>
    </source>
</reference>
<protein>
    <recommendedName>
        <fullName evidence="2">J domain-containing protein</fullName>
    </recommendedName>
</protein>
<evidence type="ECO:0000256" key="1">
    <source>
        <dbReference type="SAM" id="MobiDB-lite"/>
    </source>
</evidence>
<dbReference type="Gene3D" id="1.10.287.110">
    <property type="entry name" value="DnaJ domain"/>
    <property type="match status" value="1"/>
</dbReference>
<evidence type="ECO:0000313" key="3">
    <source>
        <dbReference type="EMBL" id="KAK7252009.1"/>
    </source>
</evidence>
<dbReference type="Pfam" id="PF00226">
    <property type="entry name" value="DnaJ"/>
    <property type="match status" value="1"/>
</dbReference>
<accession>A0AAN9HY33</accession>
<comment type="caution">
    <text evidence="3">The sequence shown here is derived from an EMBL/GenBank/DDBJ whole genome shotgun (WGS) entry which is preliminary data.</text>
</comment>
<dbReference type="InterPro" id="IPR018253">
    <property type="entry name" value="DnaJ_domain_CS"/>
</dbReference>
<dbReference type="PROSITE" id="PS50076">
    <property type="entry name" value="DNAJ_2"/>
    <property type="match status" value="1"/>
</dbReference>
<dbReference type="EMBL" id="JAYWIO010000007">
    <property type="protein sequence ID" value="KAK7252009.1"/>
    <property type="molecule type" value="Genomic_DNA"/>
</dbReference>